<reference evidence="2 3" key="1">
    <citation type="submission" date="2021-03" db="EMBL/GenBank/DDBJ databases">
        <title>Assistant Professor.</title>
        <authorList>
            <person name="Huq M.A."/>
        </authorList>
    </citation>
    <scope>NUCLEOTIDE SEQUENCE [LARGE SCALE GENOMIC DNA]</scope>
    <source>
        <strain evidence="2 3">MAH-29</strain>
    </source>
</reference>
<evidence type="ECO:0000313" key="2">
    <source>
        <dbReference type="EMBL" id="MBO9200943.1"/>
    </source>
</evidence>
<gene>
    <name evidence="2" type="ORF">J7I42_11755</name>
</gene>
<dbReference type="InterPro" id="IPR032179">
    <property type="entry name" value="Cry22Aa_Ig-like"/>
</dbReference>
<dbReference type="InterPro" id="IPR013783">
    <property type="entry name" value="Ig-like_fold"/>
</dbReference>
<dbReference type="EMBL" id="JAGHKO010000001">
    <property type="protein sequence ID" value="MBO9200943.1"/>
    <property type="molecule type" value="Genomic_DNA"/>
</dbReference>
<dbReference type="RefSeq" id="WP_209138977.1">
    <property type="nucleotide sequence ID" value="NZ_JAGHKO010000001.1"/>
</dbReference>
<protein>
    <submittedName>
        <fullName evidence="2">DUF5011 domain-containing protein</fullName>
    </submittedName>
</protein>
<sequence>MKYIIPILIVLFAVTGCNKDDNFVANDEQVASSKVTYFALITMKGDKYMSLVKGDTYTDPGATATEKGAPISVTTSGKVDTNVPGLYTVTYTAINKDGFAATKSRTVVVLSGHEAPGVDVSGTYKYVGGDFEATVEKVAEGLYTMDNFYGPTTIACVFTTLDGLTVEIPEQTTGYGPVYGAGTISLTGKMSIKFDLPKQGIYNKARSWQLQ</sequence>
<feature type="domain" description="Pesticidal crystal protein Cry22Aa Ig-like" evidence="1">
    <location>
        <begin position="41"/>
        <end position="109"/>
    </location>
</feature>
<comment type="caution">
    <text evidence="2">The sequence shown here is derived from an EMBL/GenBank/DDBJ whole genome shotgun (WGS) entry which is preliminary data.</text>
</comment>
<dbReference type="Pfam" id="PF16403">
    <property type="entry name" value="Bact_surface_Ig-like"/>
    <property type="match status" value="1"/>
</dbReference>
<evidence type="ECO:0000313" key="3">
    <source>
        <dbReference type="Proteomes" id="UP000677244"/>
    </source>
</evidence>
<name>A0ABS3YSV1_9BACT</name>
<accession>A0ABS3YSV1</accession>
<dbReference type="Proteomes" id="UP000677244">
    <property type="component" value="Unassembled WGS sequence"/>
</dbReference>
<evidence type="ECO:0000259" key="1">
    <source>
        <dbReference type="Pfam" id="PF16403"/>
    </source>
</evidence>
<organism evidence="2 3">
    <name type="scientific">Niastella soli</name>
    <dbReference type="NCBI Taxonomy" id="2821487"/>
    <lineage>
        <taxon>Bacteria</taxon>
        <taxon>Pseudomonadati</taxon>
        <taxon>Bacteroidota</taxon>
        <taxon>Chitinophagia</taxon>
        <taxon>Chitinophagales</taxon>
        <taxon>Chitinophagaceae</taxon>
        <taxon>Niastella</taxon>
    </lineage>
</organism>
<dbReference type="PROSITE" id="PS51257">
    <property type="entry name" value="PROKAR_LIPOPROTEIN"/>
    <property type="match status" value="1"/>
</dbReference>
<dbReference type="Gene3D" id="2.60.40.10">
    <property type="entry name" value="Immunoglobulins"/>
    <property type="match status" value="1"/>
</dbReference>
<keyword evidence="3" id="KW-1185">Reference proteome</keyword>
<proteinExistence type="predicted"/>